<dbReference type="PROSITE" id="PS51194">
    <property type="entry name" value="HELICASE_CTER"/>
    <property type="match status" value="1"/>
</dbReference>
<feature type="compositionally biased region" description="Basic residues" evidence="7">
    <location>
        <begin position="440"/>
        <end position="453"/>
    </location>
</feature>
<dbReference type="InterPro" id="IPR050547">
    <property type="entry name" value="DEAD_box_RNA_helicases"/>
</dbReference>
<dbReference type="SMART" id="SM00487">
    <property type="entry name" value="DEXDc"/>
    <property type="match status" value="1"/>
</dbReference>
<dbReference type="Gene3D" id="3.40.50.300">
    <property type="entry name" value="P-loop containing nucleotide triphosphate hydrolases"/>
    <property type="match status" value="2"/>
</dbReference>
<comment type="subcellular location">
    <subcellularLocation>
        <location evidence="5">Cytoplasm</location>
    </subcellularLocation>
</comment>
<feature type="short sequence motif" description="Q motif" evidence="6">
    <location>
        <begin position="16"/>
        <end position="44"/>
    </location>
</feature>
<dbReference type="GO" id="GO:0033592">
    <property type="term" value="F:RNA strand annealing activity"/>
    <property type="evidence" value="ECO:0007669"/>
    <property type="project" value="TreeGrafter"/>
</dbReference>
<dbReference type="Proteomes" id="UP000313395">
    <property type="component" value="Unassembled WGS sequence"/>
</dbReference>
<sequence>MVRHKIRRRKTRGVNVEFKDFQLKPFLLEAISKLNFKEPTDIQKQIIPIIRTGKSVIGQSQTGTGKSHSFLLPLIDAIDPSKNEVQVVITSPSRELAEQLYQTASQLVSNAPQEIRIVSYVGGTDKKRQMSKLVNNQPHIVIGTPGRILDLINEQALKIHTASKMVIDEADMTLDLGFLHDVDQIAGRLPEKLQMLVFSATIPEKLKGFLKKYVENPVVVQLKPEHIIAPAIDNLLLSTKGQAKIDVLYQVLTMGEPYLALIFANTKQNAEEIADGLRQRGIQPAVLHGDVPARERKRIMRRVHNLEYQFMVATDLAARGIDIEGVSHVINYELPKDMEFFVHRTGRTGRSNLKGTAITLYAPGEEKAIDDLEKYGVVFKPVAIEKDQLVETYERKRREMRNAPSQLEPDHRIRGMVNKAKKQVKPGYKRKLKENIASQQKRKRRASKTRNHG</sequence>
<dbReference type="PANTHER" id="PTHR47963:SF1">
    <property type="entry name" value="DEAD-BOX ATP-DEPENDENT RNA HELICASE CSHB"/>
    <property type="match status" value="1"/>
</dbReference>
<evidence type="ECO:0000259" key="8">
    <source>
        <dbReference type="PROSITE" id="PS51192"/>
    </source>
</evidence>
<dbReference type="GO" id="GO:0005524">
    <property type="term" value="F:ATP binding"/>
    <property type="evidence" value="ECO:0007669"/>
    <property type="project" value="UniProtKB-UniRule"/>
</dbReference>
<dbReference type="SMART" id="SM00490">
    <property type="entry name" value="HELICc"/>
    <property type="match status" value="1"/>
</dbReference>
<dbReference type="InterPro" id="IPR011545">
    <property type="entry name" value="DEAD/DEAH_box_helicase_dom"/>
</dbReference>
<dbReference type="HAMAP" id="MF_01494">
    <property type="entry name" value="DEAD_helicase_CshB"/>
    <property type="match status" value="1"/>
</dbReference>
<keyword evidence="3 5" id="KW-0347">Helicase</keyword>
<keyword evidence="5" id="KW-0694">RNA-binding</keyword>
<evidence type="ECO:0000313" key="11">
    <source>
        <dbReference type="EMBL" id="TNV69220.1"/>
    </source>
</evidence>
<feature type="compositionally biased region" description="Basic residues" evidence="7">
    <location>
        <begin position="419"/>
        <end position="432"/>
    </location>
</feature>
<dbReference type="CDD" id="cd00268">
    <property type="entry name" value="DEADc"/>
    <property type="match status" value="1"/>
</dbReference>
<evidence type="ECO:0000259" key="10">
    <source>
        <dbReference type="PROSITE" id="PS51195"/>
    </source>
</evidence>
<comment type="function">
    <text evidence="5">Probable DEAD-box RNA helicase. May work in conjunction with the cold shock proteins to ensure proper initiation of transcription at low and optimal temperatures.</text>
</comment>
<keyword evidence="5" id="KW-0346">Stress response</keyword>
<dbReference type="PROSITE" id="PS51192">
    <property type="entry name" value="HELICASE_ATP_BIND_1"/>
    <property type="match status" value="1"/>
</dbReference>
<keyword evidence="12" id="KW-1185">Reference proteome</keyword>
<keyword evidence="5" id="KW-0963">Cytoplasm</keyword>
<dbReference type="GO" id="GO:0009409">
    <property type="term" value="P:response to cold"/>
    <property type="evidence" value="ECO:0007669"/>
    <property type="project" value="InterPro"/>
</dbReference>
<dbReference type="GO" id="GO:0005840">
    <property type="term" value="C:ribosome"/>
    <property type="evidence" value="ECO:0007669"/>
    <property type="project" value="TreeGrafter"/>
</dbReference>
<name>A0A5C5E8W7_9LACT</name>
<feature type="region of interest" description="Disordered" evidence="7">
    <location>
        <begin position="397"/>
        <end position="453"/>
    </location>
</feature>
<dbReference type="InterPro" id="IPR014001">
    <property type="entry name" value="Helicase_ATP-bd"/>
</dbReference>
<dbReference type="GO" id="GO:0006401">
    <property type="term" value="P:RNA catabolic process"/>
    <property type="evidence" value="ECO:0007669"/>
    <property type="project" value="UniProtKB-UniRule"/>
</dbReference>
<evidence type="ECO:0000256" key="7">
    <source>
        <dbReference type="SAM" id="MobiDB-lite"/>
    </source>
</evidence>
<evidence type="ECO:0000256" key="1">
    <source>
        <dbReference type="ARBA" id="ARBA00022741"/>
    </source>
</evidence>
<evidence type="ECO:0000256" key="4">
    <source>
        <dbReference type="ARBA" id="ARBA00022840"/>
    </source>
</evidence>
<feature type="domain" description="Helicase ATP-binding" evidence="8">
    <location>
        <begin position="47"/>
        <end position="220"/>
    </location>
</feature>
<evidence type="ECO:0000313" key="12">
    <source>
        <dbReference type="Proteomes" id="UP000313395"/>
    </source>
</evidence>
<dbReference type="CDD" id="cd18787">
    <property type="entry name" value="SF2_C_DEAD"/>
    <property type="match status" value="1"/>
</dbReference>
<keyword evidence="2 5" id="KW-0378">Hydrolase</keyword>
<keyword evidence="4 5" id="KW-0067">ATP-binding</keyword>
<evidence type="ECO:0000256" key="2">
    <source>
        <dbReference type="ARBA" id="ARBA00022801"/>
    </source>
</evidence>
<dbReference type="PROSITE" id="PS51195">
    <property type="entry name" value="Q_MOTIF"/>
    <property type="match status" value="1"/>
</dbReference>
<feature type="domain" description="DEAD-box RNA helicase Q" evidence="10">
    <location>
        <begin position="16"/>
        <end position="44"/>
    </location>
</feature>
<comment type="caution">
    <text evidence="11">The sequence shown here is derived from an EMBL/GenBank/DDBJ whole genome shotgun (WGS) entry which is preliminary data.</text>
</comment>
<dbReference type="InterPro" id="IPR030881">
    <property type="entry name" value="CshB"/>
</dbReference>
<dbReference type="InterPro" id="IPR044742">
    <property type="entry name" value="DEAD/DEAH_RhlB"/>
</dbReference>
<dbReference type="GO" id="GO:0005829">
    <property type="term" value="C:cytosol"/>
    <property type="evidence" value="ECO:0007669"/>
    <property type="project" value="TreeGrafter"/>
</dbReference>
<dbReference type="InterPro" id="IPR001650">
    <property type="entry name" value="Helicase_C-like"/>
</dbReference>
<gene>
    <name evidence="5" type="primary">cshB</name>
    <name evidence="11" type="ORF">FHK04_06825</name>
</gene>
<dbReference type="InterPro" id="IPR027417">
    <property type="entry name" value="P-loop_NTPase"/>
</dbReference>
<dbReference type="Pfam" id="PF00271">
    <property type="entry name" value="Helicase_C"/>
    <property type="match status" value="1"/>
</dbReference>
<proteinExistence type="inferred from homology"/>
<keyword evidence="1 5" id="KW-0547">Nucleotide-binding</keyword>
<comment type="catalytic activity">
    <reaction evidence="5">
        <text>ATP + H2O = ADP + phosphate + H(+)</text>
        <dbReference type="Rhea" id="RHEA:13065"/>
        <dbReference type="ChEBI" id="CHEBI:15377"/>
        <dbReference type="ChEBI" id="CHEBI:15378"/>
        <dbReference type="ChEBI" id="CHEBI:30616"/>
        <dbReference type="ChEBI" id="CHEBI:43474"/>
        <dbReference type="ChEBI" id="CHEBI:456216"/>
        <dbReference type="EC" id="3.6.4.13"/>
    </reaction>
</comment>
<dbReference type="EMBL" id="VENO01000002">
    <property type="protein sequence ID" value="TNV69220.1"/>
    <property type="molecule type" value="Genomic_DNA"/>
</dbReference>
<dbReference type="SUPFAM" id="SSF52540">
    <property type="entry name" value="P-loop containing nucleoside triphosphate hydrolases"/>
    <property type="match status" value="1"/>
</dbReference>
<protein>
    <recommendedName>
        <fullName evidence="5">DEAD-box ATP-dependent RNA helicase CshB</fullName>
        <ecNumber evidence="5">3.6.4.13</ecNumber>
    </recommendedName>
</protein>
<comment type="similarity">
    <text evidence="5">Belongs to the DEAD box helicase family. CshB subfamily.</text>
</comment>
<reference evidence="11 12" key="1">
    <citation type="submission" date="2019-06" db="EMBL/GenBank/DDBJ databases">
        <title>Description Trichococcus psychrophilus sp. nov., isolated from a cold spring, by genomic and phenotypic analyses.</title>
        <authorList>
            <person name="Zakharyuk A."/>
        </authorList>
    </citation>
    <scope>NUCLEOTIDE SEQUENCE [LARGE SCALE GENOMIC DNA]</scope>
    <source>
        <strain evidence="11 12">SKBG</strain>
    </source>
</reference>
<dbReference type="Pfam" id="PF00270">
    <property type="entry name" value="DEAD"/>
    <property type="match status" value="1"/>
</dbReference>
<accession>A0A5C5E8W7</accession>
<organism evidence="11 12">
    <name type="scientific">Trichococcus shcherbakoviae subsp. psychrophilus</name>
    <dbReference type="NCBI Taxonomy" id="2585775"/>
    <lineage>
        <taxon>Bacteria</taxon>
        <taxon>Bacillati</taxon>
        <taxon>Bacillota</taxon>
        <taxon>Bacilli</taxon>
        <taxon>Lactobacillales</taxon>
        <taxon>Carnobacteriaceae</taxon>
        <taxon>Trichococcus</taxon>
    </lineage>
</organism>
<dbReference type="AlphaFoldDB" id="A0A5C5E8W7"/>
<dbReference type="PANTHER" id="PTHR47963">
    <property type="entry name" value="DEAD-BOX ATP-DEPENDENT RNA HELICASE 47, MITOCHONDRIAL"/>
    <property type="match status" value="1"/>
</dbReference>
<evidence type="ECO:0000256" key="3">
    <source>
        <dbReference type="ARBA" id="ARBA00022806"/>
    </source>
</evidence>
<evidence type="ECO:0000256" key="6">
    <source>
        <dbReference type="PROSITE-ProRule" id="PRU00552"/>
    </source>
</evidence>
<dbReference type="EC" id="3.6.4.13" evidence="5"/>
<evidence type="ECO:0000259" key="9">
    <source>
        <dbReference type="PROSITE" id="PS51194"/>
    </source>
</evidence>
<evidence type="ECO:0000256" key="5">
    <source>
        <dbReference type="HAMAP-Rule" id="MF_01494"/>
    </source>
</evidence>
<dbReference type="InterPro" id="IPR014014">
    <property type="entry name" value="RNA_helicase_DEAD_Q_motif"/>
</dbReference>
<feature type="domain" description="Helicase C-terminal" evidence="9">
    <location>
        <begin position="231"/>
        <end position="401"/>
    </location>
</feature>
<dbReference type="GO" id="GO:0016887">
    <property type="term" value="F:ATP hydrolysis activity"/>
    <property type="evidence" value="ECO:0007669"/>
    <property type="project" value="RHEA"/>
</dbReference>
<dbReference type="GO" id="GO:0003724">
    <property type="term" value="F:RNA helicase activity"/>
    <property type="evidence" value="ECO:0007669"/>
    <property type="project" value="UniProtKB-UniRule"/>
</dbReference>